<dbReference type="EMBL" id="JH719573">
    <property type="protein sequence ID" value="EJF55519.1"/>
    <property type="molecule type" value="Genomic_DNA"/>
</dbReference>
<protein>
    <recommendedName>
        <fullName evidence="3">S-adenosyl-L-methionine-dependent methyltransferase</fullName>
    </recommendedName>
</protein>
<dbReference type="RefSeq" id="XP_007371741.1">
    <property type="nucleotide sequence ID" value="XM_007371679.1"/>
</dbReference>
<organism evidence="1 2">
    <name type="scientific">Dichomitus squalens (strain LYAD-421)</name>
    <name type="common">Western red white-rot fungus</name>
    <dbReference type="NCBI Taxonomy" id="732165"/>
    <lineage>
        <taxon>Eukaryota</taxon>
        <taxon>Fungi</taxon>
        <taxon>Dikarya</taxon>
        <taxon>Basidiomycota</taxon>
        <taxon>Agaricomycotina</taxon>
        <taxon>Agaricomycetes</taxon>
        <taxon>Polyporales</taxon>
        <taxon>Polyporaceae</taxon>
        <taxon>Dichomitus</taxon>
    </lineage>
</organism>
<dbReference type="InterPro" id="IPR029063">
    <property type="entry name" value="SAM-dependent_MTases_sf"/>
</dbReference>
<dbReference type="HOGENOM" id="CLU_037990_6_2_1"/>
<dbReference type="InterPro" id="IPR052356">
    <property type="entry name" value="Thiol_S-MT"/>
</dbReference>
<proteinExistence type="predicted"/>
<evidence type="ECO:0000313" key="1">
    <source>
        <dbReference type="EMBL" id="EJF55519.1"/>
    </source>
</evidence>
<sequence>MNFTVSFDIVGQVKAAIQAAFLPTLIALLRDPILLIRPHEVLRIIMAHVWRLYADAIDDNARPTKEKLLPANCYGVRVLHIGAGHGQTALYLDPTKVTKYVTLEPNTLMHPKIRITAAKNGFTEETGTLLILPYGAEKISLITSALGGAHAVDTLVSIFSLCSIPDPEQTLTAFVNDVLKPGGTLLFYEHVLSPREDVARWQRFWTPVWVYIMDGCRMDRPTHLWIENMDAWAEGSVWGKDDEPEEHLFWRRAGRFVKKDD</sequence>
<evidence type="ECO:0000313" key="2">
    <source>
        <dbReference type="Proteomes" id="UP000053319"/>
    </source>
</evidence>
<evidence type="ECO:0008006" key="3">
    <source>
        <dbReference type="Google" id="ProtNLM"/>
    </source>
</evidence>
<dbReference type="OMA" id="NQIHRYD"/>
<dbReference type="Proteomes" id="UP000053319">
    <property type="component" value="Unassembled WGS sequence"/>
</dbReference>
<dbReference type="PANTHER" id="PTHR45036">
    <property type="entry name" value="METHYLTRANSFERASE LIKE 7B"/>
    <property type="match status" value="1"/>
</dbReference>
<gene>
    <name evidence="1" type="ORF">DICSQDRAFT_175808</name>
</gene>
<dbReference type="KEGG" id="dsq:DICSQDRAFT_175808"/>
<dbReference type="AlphaFoldDB" id="R7SH78"/>
<dbReference type="GeneID" id="18840276"/>
<dbReference type="OrthoDB" id="540004at2759"/>
<dbReference type="SUPFAM" id="SSF53335">
    <property type="entry name" value="S-adenosyl-L-methionine-dependent methyltransferases"/>
    <property type="match status" value="1"/>
</dbReference>
<dbReference type="Gene3D" id="3.40.50.150">
    <property type="entry name" value="Vaccinia Virus protein VP39"/>
    <property type="match status" value="1"/>
</dbReference>
<dbReference type="PANTHER" id="PTHR45036:SF1">
    <property type="entry name" value="METHYLTRANSFERASE LIKE 7A"/>
    <property type="match status" value="1"/>
</dbReference>
<dbReference type="Pfam" id="PF13489">
    <property type="entry name" value="Methyltransf_23"/>
    <property type="match status" value="1"/>
</dbReference>
<accession>R7SH78</accession>
<name>R7SH78_DICSQ</name>
<reference evidence="1 2" key="1">
    <citation type="journal article" date="2012" name="Science">
        <title>The Paleozoic origin of enzymatic lignin decomposition reconstructed from 31 fungal genomes.</title>
        <authorList>
            <person name="Floudas D."/>
            <person name="Binder M."/>
            <person name="Riley R."/>
            <person name="Barry K."/>
            <person name="Blanchette R.A."/>
            <person name="Henrissat B."/>
            <person name="Martinez A.T."/>
            <person name="Otillar R."/>
            <person name="Spatafora J.W."/>
            <person name="Yadav J.S."/>
            <person name="Aerts A."/>
            <person name="Benoit I."/>
            <person name="Boyd A."/>
            <person name="Carlson A."/>
            <person name="Copeland A."/>
            <person name="Coutinho P.M."/>
            <person name="de Vries R.P."/>
            <person name="Ferreira P."/>
            <person name="Findley K."/>
            <person name="Foster B."/>
            <person name="Gaskell J."/>
            <person name="Glotzer D."/>
            <person name="Gorecki P."/>
            <person name="Heitman J."/>
            <person name="Hesse C."/>
            <person name="Hori C."/>
            <person name="Igarashi K."/>
            <person name="Jurgens J.A."/>
            <person name="Kallen N."/>
            <person name="Kersten P."/>
            <person name="Kohler A."/>
            <person name="Kuees U."/>
            <person name="Kumar T.K.A."/>
            <person name="Kuo A."/>
            <person name="LaButti K."/>
            <person name="Larrondo L.F."/>
            <person name="Lindquist E."/>
            <person name="Ling A."/>
            <person name="Lombard V."/>
            <person name="Lucas S."/>
            <person name="Lundell T."/>
            <person name="Martin R."/>
            <person name="McLaughlin D.J."/>
            <person name="Morgenstern I."/>
            <person name="Morin E."/>
            <person name="Murat C."/>
            <person name="Nagy L.G."/>
            <person name="Nolan M."/>
            <person name="Ohm R.A."/>
            <person name="Patyshakuliyeva A."/>
            <person name="Rokas A."/>
            <person name="Ruiz-Duenas F.J."/>
            <person name="Sabat G."/>
            <person name="Salamov A."/>
            <person name="Samejima M."/>
            <person name="Schmutz J."/>
            <person name="Slot J.C."/>
            <person name="St John F."/>
            <person name="Stenlid J."/>
            <person name="Sun H."/>
            <person name="Sun S."/>
            <person name="Syed K."/>
            <person name="Tsang A."/>
            <person name="Wiebenga A."/>
            <person name="Young D."/>
            <person name="Pisabarro A."/>
            <person name="Eastwood D.C."/>
            <person name="Martin F."/>
            <person name="Cullen D."/>
            <person name="Grigoriev I.V."/>
            <person name="Hibbett D.S."/>
        </authorList>
    </citation>
    <scope>NUCLEOTIDE SEQUENCE [LARGE SCALE GENOMIC DNA]</scope>
    <source>
        <strain evidence="1 2">LYAD-421 SS1</strain>
    </source>
</reference>